<dbReference type="RefSeq" id="WP_035491685.1">
    <property type="nucleotide sequence ID" value="NZ_JACHDD010000031.1"/>
</dbReference>
<organism evidence="1 2">
    <name type="scientific">Paraburkholderia atlantica</name>
    <dbReference type="NCBI Taxonomy" id="2654982"/>
    <lineage>
        <taxon>Bacteria</taxon>
        <taxon>Pseudomonadati</taxon>
        <taxon>Pseudomonadota</taxon>
        <taxon>Betaproteobacteria</taxon>
        <taxon>Burkholderiales</taxon>
        <taxon>Burkholderiaceae</taxon>
        <taxon>Paraburkholderia</taxon>
    </lineage>
</organism>
<dbReference type="Proteomes" id="UP000592780">
    <property type="component" value="Unassembled WGS sequence"/>
</dbReference>
<dbReference type="EMBL" id="JACHDD010000031">
    <property type="protein sequence ID" value="MBB5429534.1"/>
    <property type="molecule type" value="Genomic_DNA"/>
</dbReference>
<evidence type="ECO:0000313" key="1">
    <source>
        <dbReference type="EMBL" id="MBB5429534.1"/>
    </source>
</evidence>
<accession>A0A6I1QEU2</accession>
<dbReference type="Gene3D" id="3.40.50.2300">
    <property type="match status" value="1"/>
</dbReference>
<dbReference type="AlphaFoldDB" id="A0A6I1QEU2"/>
<protein>
    <submittedName>
        <fullName evidence="1">ABC-type branched-subunit amino acid transport system substrate-binding protein</fullName>
    </submittedName>
</protein>
<reference evidence="1 2" key="1">
    <citation type="submission" date="2020-08" db="EMBL/GenBank/DDBJ databases">
        <title>Genomic Encyclopedia of Type Strains, Phase IV (KMG-V): Genome sequencing to study the core and pangenomes of soil and plant-associated prokaryotes.</title>
        <authorList>
            <person name="Whitman W."/>
        </authorList>
    </citation>
    <scope>NUCLEOTIDE SEQUENCE [LARGE SCALE GENOMIC DNA]</scope>
    <source>
        <strain evidence="1 2">JPY158</strain>
    </source>
</reference>
<gene>
    <name evidence="1" type="ORF">HDG40_007731</name>
</gene>
<comment type="caution">
    <text evidence="1">The sequence shown here is derived from an EMBL/GenBank/DDBJ whole genome shotgun (WGS) entry which is preliminary data.</text>
</comment>
<name>A0A6I1QEU2_PARAM</name>
<evidence type="ECO:0000313" key="2">
    <source>
        <dbReference type="Proteomes" id="UP000592780"/>
    </source>
</evidence>
<proteinExistence type="predicted"/>
<sequence length="110" mass="11299">MNGINQSSASVAALPSAVRVAGQPKFATEIVAEPLTGGQFTFGKNDESAVRIAVQDVNRASAAANRRSVAFEVLSEDDAVGREPGAYSVQKLVYSGDATAIGRSISGVIS</sequence>
<keyword evidence="2" id="KW-1185">Reference proteome</keyword>